<feature type="chain" id="PRO_5039505018" evidence="2">
    <location>
        <begin position="31"/>
        <end position="476"/>
    </location>
</feature>
<dbReference type="InterPro" id="IPR022038">
    <property type="entry name" value="Ig-like_bact"/>
</dbReference>
<name>A0A9D1TQY2_9FIRM</name>
<sequence>MSAKKVGFGWKSLVLILLAVAMCFASFAFAACGEPDEPSGKEVKSIAVTKTPTKTEYKVGETFSAEGGEITVTYTDGSTEVVKMTDKSVTIQEVNIALDDDVTEGKIVVRLSYGGKNTNFEITVSANTISVTFDWNYEGDTDVVRQINAGETVRAPGENETPERDGFTFVGWYADTNFTAPYDFSAGISEETTIYAFWTDDSKTYYEVTFDNNYTGAPEAVVQLIESGKTAVRPMNDPLARAGYTFDGWFADAGAETEFDFSAVITADTVVYAGWTREASDEAVEYVFEAENTDLTGKNYPGLSGSAPEKAMVQNFTTNIRGEELNASGGRYIGYQTEIGANITFRIVSDMEVNDAKIVLRLSKELVDYTFTPDNYTVELNADPLQFEPIAFTNVPSQEGASDVSNCYALPFEDFVIAENVHLKEGVNTINCIVMNEDGIGGTTITAAGPLIDCIKITTTAVLDWSAADGLPMENI</sequence>
<dbReference type="Pfam" id="PF09479">
    <property type="entry name" value="Flg_new"/>
    <property type="match status" value="2"/>
</dbReference>
<organism evidence="4 5">
    <name type="scientific">Candidatus Protoclostridium stercorigallinarum</name>
    <dbReference type="NCBI Taxonomy" id="2838741"/>
    <lineage>
        <taxon>Bacteria</taxon>
        <taxon>Bacillati</taxon>
        <taxon>Bacillota</taxon>
        <taxon>Clostridia</taxon>
        <taxon>Candidatus Protoclostridium</taxon>
    </lineage>
</organism>
<dbReference type="Proteomes" id="UP000823990">
    <property type="component" value="Unassembled WGS sequence"/>
</dbReference>
<gene>
    <name evidence="4" type="ORF">H9892_02510</name>
</gene>
<feature type="signal peptide" evidence="2">
    <location>
        <begin position="1"/>
        <end position="30"/>
    </location>
</feature>
<evidence type="ECO:0000259" key="3">
    <source>
        <dbReference type="Pfam" id="PF07523"/>
    </source>
</evidence>
<feature type="domain" description="Ig-like" evidence="3">
    <location>
        <begin position="51"/>
        <end position="124"/>
    </location>
</feature>
<dbReference type="GO" id="GO:0030313">
    <property type="term" value="C:cell envelope"/>
    <property type="evidence" value="ECO:0007669"/>
    <property type="project" value="UniProtKB-SubCell"/>
</dbReference>
<dbReference type="InterPro" id="IPR013378">
    <property type="entry name" value="InlB-like_B-rpt"/>
</dbReference>
<dbReference type="Pfam" id="PF07523">
    <property type="entry name" value="Big_3"/>
    <property type="match status" value="1"/>
</dbReference>
<reference evidence="4" key="1">
    <citation type="journal article" date="2021" name="PeerJ">
        <title>Extensive microbial diversity within the chicken gut microbiome revealed by metagenomics and culture.</title>
        <authorList>
            <person name="Gilroy R."/>
            <person name="Ravi A."/>
            <person name="Getino M."/>
            <person name="Pursley I."/>
            <person name="Horton D.L."/>
            <person name="Alikhan N.F."/>
            <person name="Baker D."/>
            <person name="Gharbi K."/>
            <person name="Hall N."/>
            <person name="Watson M."/>
            <person name="Adriaenssens E.M."/>
            <person name="Foster-Nyarko E."/>
            <person name="Jarju S."/>
            <person name="Secka A."/>
            <person name="Antonio M."/>
            <person name="Oren A."/>
            <person name="Chaudhuri R.R."/>
            <person name="La Ragione R."/>
            <person name="Hildebrand F."/>
            <person name="Pallen M.J."/>
        </authorList>
    </citation>
    <scope>NUCLEOTIDE SEQUENCE</scope>
    <source>
        <strain evidence="4">12435</strain>
    </source>
</reference>
<evidence type="ECO:0000256" key="2">
    <source>
        <dbReference type="SAM" id="SignalP"/>
    </source>
</evidence>
<evidence type="ECO:0000313" key="4">
    <source>
        <dbReference type="EMBL" id="HIW02193.1"/>
    </source>
</evidence>
<dbReference type="NCBIfam" id="TIGR02543">
    <property type="entry name" value="List_Bact_rpt"/>
    <property type="match status" value="2"/>
</dbReference>
<keyword evidence="2" id="KW-0732">Signal</keyword>
<proteinExistence type="predicted"/>
<evidence type="ECO:0000313" key="5">
    <source>
        <dbReference type="Proteomes" id="UP000823990"/>
    </source>
</evidence>
<evidence type="ECO:0000256" key="1">
    <source>
        <dbReference type="ARBA" id="ARBA00004196"/>
    </source>
</evidence>
<comment type="caution">
    <text evidence="4">The sequence shown here is derived from an EMBL/GenBank/DDBJ whole genome shotgun (WGS) entry which is preliminary data.</text>
</comment>
<dbReference type="Gene3D" id="2.60.40.4270">
    <property type="entry name" value="Listeria-Bacteroides repeat domain"/>
    <property type="match status" value="2"/>
</dbReference>
<reference evidence="4" key="2">
    <citation type="submission" date="2021-04" db="EMBL/GenBank/DDBJ databases">
        <authorList>
            <person name="Gilroy R."/>
        </authorList>
    </citation>
    <scope>NUCLEOTIDE SEQUENCE</scope>
    <source>
        <strain evidence="4">12435</strain>
    </source>
</reference>
<dbReference type="PROSITE" id="PS51257">
    <property type="entry name" value="PROKAR_LIPOPROTEIN"/>
    <property type="match status" value="1"/>
</dbReference>
<dbReference type="AlphaFoldDB" id="A0A9D1TQY2"/>
<comment type="subcellular location">
    <subcellularLocation>
        <location evidence="1">Cell envelope</location>
    </subcellularLocation>
</comment>
<protein>
    <submittedName>
        <fullName evidence="4">InlB B-repeat-containing protein</fullName>
    </submittedName>
</protein>
<dbReference type="Gene3D" id="2.60.40.3630">
    <property type="match status" value="1"/>
</dbReference>
<dbReference type="InterPro" id="IPR042229">
    <property type="entry name" value="Listeria/Bacterioides_rpt_sf"/>
</dbReference>
<dbReference type="EMBL" id="DXHS01000044">
    <property type="protein sequence ID" value="HIW02193.1"/>
    <property type="molecule type" value="Genomic_DNA"/>
</dbReference>
<accession>A0A9D1TQY2</accession>